<dbReference type="EMBL" id="CCYA01000391">
    <property type="protein sequence ID" value="CEH16764.1"/>
    <property type="molecule type" value="Genomic_DNA"/>
</dbReference>
<evidence type="ECO:0000256" key="5">
    <source>
        <dbReference type="ARBA" id="ARBA00023136"/>
    </source>
</evidence>
<dbReference type="GO" id="GO:0005886">
    <property type="term" value="C:plasma membrane"/>
    <property type="evidence" value="ECO:0007669"/>
    <property type="project" value="TreeGrafter"/>
</dbReference>
<evidence type="ECO:0000313" key="7">
    <source>
        <dbReference type="EMBL" id="CEH16764.1"/>
    </source>
</evidence>
<sequence>MSRTLKQQWGLEADPHANEHVMAGSTRLTKTTTVGGHEVGSQQPGLPVYHRRIANPFPLFAIGIGASLLILGLVFVGHRGLTSPHIGLNVGLPLGGIGLLTAMVFAFAEGNTFLCVAAGSLGGLIGGTSLVNLPWTGIQAAYIMEAEGNIPLGTKELYNALAVVFICSFVPVFIIFLASFKTAAPVSSAALFIVIALIVLGVGFKEFPAINLMKTGGALFILVGVTLFYSAASVLLAEEGVRILPVLPLPRGD</sequence>
<keyword evidence="3 6" id="KW-0812">Transmembrane</keyword>
<accession>A0A0P1BLI6</accession>
<dbReference type="InterPro" id="IPR000791">
    <property type="entry name" value="Gpr1/Fun34/SatP-like"/>
</dbReference>
<keyword evidence="8" id="KW-1185">Reference proteome</keyword>
<feature type="transmembrane region" description="Helical" evidence="6">
    <location>
        <begin position="216"/>
        <end position="237"/>
    </location>
</feature>
<keyword evidence="5 6" id="KW-0472">Membrane</keyword>
<feature type="transmembrane region" description="Helical" evidence="6">
    <location>
        <begin position="157"/>
        <end position="180"/>
    </location>
</feature>
<name>A0A0P1BLI6_9BASI</name>
<dbReference type="GO" id="GO:0015123">
    <property type="term" value="F:acetate transmembrane transporter activity"/>
    <property type="evidence" value="ECO:0007669"/>
    <property type="project" value="TreeGrafter"/>
</dbReference>
<protein>
    <submittedName>
        <fullName evidence="7">Uncharacterized protein</fullName>
    </submittedName>
</protein>
<evidence type="ECO:0000313" key="8">
    <source>
        <dbReference type="Proteomes" id="UP000054845"/>
    </source>
</evidence>
<evidence type="ECO:0000256" key="1">
    <source>
        <dbReference type="ARBA" id="ARBA00004141"/>
    </source>
</evidence>
<dbReference type="Proteomes" id="UP000054845">
    <property type="component" value="Unassembled WGS sequence"/>
</dbReference>
<organism evidence="7 8">
    <name type="scientific">Ceraceosorus bombacis</name>
    <dbReference type="NCBI Taxonomy" id="401625"/>
    <lineage>
        <taxon>Eukaryota</taxon>
        <taxon>Fungi</taxon>
        <taxon>Dikarya</taxon>
        <taxon>Basidiomycota</taxon>
        <taxon>Ustilaginomycotina</taxon>
        <taxon>Exobasidiomycetes</taxon>
        <taxon>Ceraceosorales</taxon>
        <taxon>Ceraceosoraceae</taxon>
        <taxon>Ceraceosorus</taxon>
    </lineage>
</organism>
<comment type="subcellular location">
    <subcellularLocation>
        <location evidence="1">Membrane</location>
        <topology evidence="1">Multi-pass membrane protein</topology>
    </subcellularLocation>
</comment>
<dbReference type="PANTHER" id="PTHR31123">
    <property type="entry name" value="ACCUMULATION OF DYADS PROTEIN 2-RELATED"/>
    <property type="match status" value="1"/>
</dbReference>
<feature type="transmembrane region" description="Helical" evidence="6">
    <location>
        <begin position="113"/>
        <end position="136"/>
    </location>
</feature>
<dbReference type="InterPro" id="IPR051633">
    <property type="entry name" value="AceTr"/>
</dbReference>
<evidence type="ECO:0000256" key="6">
    <source>
        <dbReference type="SAM" id="Phobius"/>
    </source>
</evidence>
<dbReference type="PANTHER" id="PTHR31123:SF1">
    <property type="entry name" value="ACCUMULATION OF DYADS PROTEIN 2-RELATED"/>
    <property type="match status" value="1"/>
</dbReference>
<feature type="transmembrane region" description="Helical" evidence="6">
    <location>
        <begin position="186"/>
        <end position="204"/>
    </location>
</feature>
<dbReference type="AlphaFoldDB" id="A0A0P1BLI6"/>
<evidence type="ECO:0000256" key="2">
    <source>
        <dbReference type="ARBA" id="ARBA00005587"/>
    </source>
</evidence>
<reference evidence="7 8" key="1">
    <citation type="submission" date="2014-09" db="EMBL/GenBank/DDBJ databases">
        <authorList>
            <person name="Magalhaes I.L.F."/>
            <person name="Oliveira U."/>
            <person name="Santos F.R."/>
            <person name="Vidigal T.H.D.A."/>
            <person name="Brescovit A.D."/>
            <person name="Santos A.J."/>
        </authorList>
    </citation>
    <scope>NUCLEOTIDE SEQUENCE [LARGE SCALE GENOMIC DNA]</scope>
</reference>
<evidence type="ECO:0000256" key="3">
    <source>
        <dbReference type="ARBA" id="ARBA00022692"/>
    </source>
</evidence>
<dbReference type="STRING" id="401625.A0A0P1BLI6"/>
<dbReference type="OrthoDB" id="3648309at2759"/>
<feature type="transmembrane region" description="Helical" evidence="6">
    <location>
        <begin position="88"/>
        <end position="107"/>
    </location>
</feature>
<feature type="transmembrane region" description="Helical" evidence="6">
    <location>
        <begin position="57"/>
        <end position="76"/>
    </location>
</feature>
<keyword evidence="4 6" id="KW-1133">Transmembrane helix</keyword>
<dbReference type="Pfam" id="PF01184">
    <property type="entry name" value="Gpr1_Fun34_YaaH"/>
    <property type="match status" value="1"/>
</dbReference>
<proteinExistence type="inferred from homology"/>
<comment type="similarity">
    <text evidence="2">Belongs to the acetate uptake transporter (AceTr) (TC 2.A.96) family.</text>
</comment>
<evidence type="ECO:0000256" key="4">
    <source>
        <dbReference type="ARBA" id="ARBA00022989"/>
    </source>
</evidence>